<dbReference type="EMBL" id="QTSX02001032">
    <property type="protein sequence ID" value="KAJ9083336.1"/>
    <property type="molecule type" value="Genomic_DNA"/>
</dbReference>
<protein>
    <submittedName>
        <fullName evidence="1">Glycerol kinase</fullName>
        <ecNumber evidence="1">2.7.1.30</ecNumber>
    </submittedName>
</protein>
<reference evidence="1" key="1">
    <citation type="submission" date="2022-04" db="EMBL/GenBank/DDBJ databases">
        <title>Genome of the entomopathogenic fungus Entomophthora muscae.</title>
        <authorList>
            <person name="Elya C."/>
            <person name="Lovett B.R."/>
            <person name="Lee E."/>
            <person name="Macias A.M."/>
            <person name="Hajek A.E."/>
            <person name="De Bivort B.L."/>
            <person name="Kasson M.T."/>
            <person name="De Fine Licht H.H."/>
            <person name="Stajich J.E."/>
        </authorList>
    </citation>
    <scope>NUCLEOTIDE SEQUENCE</scope>
    <source>
        <strain evidence="1">Berkeley</strain>
    </source>
</reference>
<dbReference type="Proteomes" id="UP001165960">
    <property type="component" value="Unassembled WGS sequence"/>
</dbReference>
<dbReference type="EC" id="2.7.1.30" evidence="1"/>
<keyword evidence="1" id="KW-0808">Transferase</keyword>
<keyword evidence="2" id="KW-1185">Reference proteome</keyword>
<comment type="caution">
    <text evidence="1">The sequence shown here is derived from an EMBL/GenBank/DDBJ whole genome shotgun (WGS) entry which is preliminary data.</text>
</comment>
<keyword evidence="1" id="KW-0418">Kinase</keyword>
<accession>A0ACC2U9V7</accession>
<evidence type="ECO:0000313" key="2">
    <source>
        <dbReference type="Proteomes" id="UP001165960"/>
    </source>
</evidence>
<organism evidence="1 2">
    <name type="scientific">Entomophthora muscae</name>
    <dbReference type="NCBI Taxonomy" id="34485"/>
    <lineage>
        <taxon>Eukaryota</taxon>
        <taxon>Fungi</taxon>
        <taxon>Fungi incertae sedis</taxon>
        <taxon>Zoopagomycota</taxon>
        <taxon>Entomophthoromycotina</taxon>
        <taxon>Entomophthoromycetes</taxon>
        <taxon>Entomophthorales</taxon>
        <taxon>Entomophthoraceae</taxon>
        <taxon>Entomophthora</taxon>
    </lineage>
</organism>
<gene>
    <name evidence="1" type="primary">GUT1_2</name>
    <name evidence="1" type="ORF">DSO57_1035682</name>
</gene>
<name>A0ACC2U9V7_9FUNG</name>
<sequence>MPCPKATFQPPFLGAIDQGTSSTRFIIFDFNGKVVAKCQHEFDQICPKAGWVEHDPLVILESVNKCIEGAVAKFLELGYEISEIKGTGITNQRETTVCWNKHTHEPLHNAIVWCDARTQELVDRYQEAYSKNKLQGVSGLPLSTYFSALKIRWMLENVPAVKEASENGTLLTGTIDSWLIYKFTSMSKDQSPVHVTDVSNASRTNLMNLNTLEWDEELLSFFDISRDILPEIRSSSEVYCNFDSKSPLAGVPLAGCLGDQQAAFVGQKCFTPGSAKNTYGTGCFLLFNTGEAPTFSTHGLISTVAFRFGKGPPVYALEGSIAVAGCAIQWLRDNLCIISEASEVGKLALQVPDTAGVHFVPAFTGLLAPYWRPNARGAIVGLTQYADKRHLARAALEAVCFQTRAILDAMNKDSGKCLASLKVDGGMAVSDLCMQTQSDLLGIPVVRPDMCEASALGAAMAAGLATNVYKDIPNMLENVSLAKATEFTPKIPLEEREIRYKAWEQAIHRILD</sequence>
<evidence type="ECO:0000313" key="1">
    <source>
        <dbReference type="EMBL" id="KAJ9083336.1"/>
    </source>
</evidence>
<proteinExistence type="predicted"/>